<dbReference type="RefSeq" id="WP_132128988.1">
    <property type="nucleotide sequence ID" value="NZ_CP042432.1"/>
</dbReference>
<dbReference type="GO" id="GO:0015937">
    <property type="term" value="P:coenzyme A biosynthetic process"/>
    <property type="evidence" value="ECO:0007669"/>
    <property type="project" value="UniProtKB-UniRule"/>
</dbReference>
<dbReference type="UniPathway" id="UPA00241">
    <property type="reaction ID" value="UER00355"/>
</dbReference>
<feature type="site" description="Transition state stabilizer" evidence="9">
    <location>
        <position position="20"/>
    </location>
</feature>
<evidence type="ECO:0000256" key="9">
    <source>
        <dbReference type="HAMAP-Rule" id="MF_00151"/>
    </source>
</evidence>
<dbReference type="NCBIfam" id="TIGR01510">
    <property type="entry name" value="coaD_prev_kdtB"/>
    <property type="match status" value="1"/>
</dbReference>
<evidence type="ECO:0000256" key="8">
    <source>
        <dbReference type="ARBA" id="ARBA00029346"/>
    </source>
</evidence>
<keyword evidence="1 9" id="KW-0963">Cytoplasm</keyword>
<dbReference type="GO" id="GO:0005524">
    <property type="term" value="F:ATP binding"/>
    <property type="evidence" value="ECO:0007669"/>
    <property type="project" value="UniProtKB-KW"/>
</dbReference>
<keyword evidence="5 9" id="KW-0067">ATP-binding</keyword>
<accession>A0A4R3KTT7</accession>
<keyword evidence="6 9" id="KW-0460">Magnesium</keyword>
<dbReference type="HAMAP" id="MF_00151">
    <property type="entry name" value="PPAT_bact"/>
    <property type="match status" value="1"/>
</dbReference>
<comment type="function">
    <text evidence="9">Reversibly transfers an adenylyl group from ATP to 4'-phosphopantetheine, yielding dephospho-CoA (dPCoA) and pyrophosphate.</text>
</comment>
<name>A0A4R3KTT7_9SPHI</name>
<comment type="subcellular location">
    <subcellularLocation>
        <location evidence="9">Cytoplasm</location>
    </subcellularLocation>
</comment>
<dbReference type="AlphaFoldDB" id="A0A4R3KTT7"/>
<keyword evidence="4 9" id="KW-0547">Nucleotide-binding</keyword>
<dbReference type="Pfam" id="PF01467">
    <property type="entry name" value="CTP_transf_like"/>
    <property type="match status" value="1"/>
</dbReference>
<evidence type="ECO:0000256" key="2">
    <source>
        <dbReference type="ARBA" id="ARBA00022679"/>
    </source>
</evidence>
<evidence type="ECO:0000313" key="11">
    <source>
        <dbReference type="EMBL" id="TCS87725.1"/>
    </source>
</evidence>
<dbReference type="SUPFAM" id="SSF52374">
    <property type="entry name" value="Nucleotidylyl transferase"/>
    <property type="match status" value="1"/>
</dbReference>
<dbReference type="NCBIfam" id="TIGR00125">
    <property type="entry name" value="cyt_tran_rel"/>
    <property type="match status" value="1"/>
</dbReference>
<reference evidence="11 12" key="1">
    <citation type="submission" date="2019-03" db="EMBL/GenBank/DDBJ databases">
        <title>Genomic Encyclopedia of Type Strains, Phase IV (KMG-IV): sequencing the most valuable type-strain genomes for metagenomic binning, comparative biology and taxonomic classification.</title>
        <authorList>
            <person name="Goeker M."/>
        </authorList>
    </citation>
    <scope>NUCLEOTIDE SEQUENCE [LARGE SCALE GENOMIC DNA]</scope>
    <source>
        <strain evidence="11 12">DSM 21100</strain>
    </source>
</reference>
<evidence type="ECO:0000256" key="3">
    <source>
        <dbReference type="ARBA" id="ARBA00022695"/>
    </source>
</evidence>
<comment type="cofactor">
    <cofactor evidence="9">
        <name>Mg(2+)</name>
        <dbReference type="ChEBI" id="CHEBI:18420"/>
    </cofactor>
</comment>
<dbReference type="PANTHER" id="PTHR21342:SF1">
    <property type="entry name" value="PHOSPHOPANTETHEINE ADENYLYLTRANSFERASE"/>
    <property type="match status" value="1"/>
</dbReference>
<dbReference type="PANTHER" id="PTHR21342">
    <property type="entry name" value="PHOSPHOPANTETHEINE ADENYLYLTRANSFERASE"/>
    <property type="match status" value="1"/>
</dbReference>
<feature type="binding site" evidence="9">
    <location>
        <position position="44"/>
    </location>
    <ligand>
        <name>substrate</name>
    </ligand>
</feature>
<keyword evidence="3 9" id="KW-0548">Nucleotidyltransferase</keyword>
<evidence type="ECO:0000256" key="4">
    <source>
        <dbReference type="ARBA" id="ARBA00022741"/>
    </source>
</evidence>
<feature type="domain" description="Cytidyltransferase-like" evidence="10">
    <location>
        <begin position="8"/>
        <end position="136"/>
    </location>
</feature>
<dbReference type="EMBL" id="SMAD01000004">
    <property type="protein sequence ID" value="TCS87725.1"/>
    <property type="molecule type" value="Genomic_DNA"/>
</dbReference>
<dbReference type="InterPro" id="IPR014729">
    <property type="entry name" value="Rossmann-like_a/b/a_fold"/>
</dbReference>
<feature type="binding site" evidence="9">
    <location>
        <position position="12"/>
    </location>
    <ligand>
        <name>substrate</name>
    </ligand>
</feature>
<evidence type="ECO:0000313" key="12">
    <source>
        <dbReference type="Proteomes" id="UP000295807"/>
    </source>
</evidence>
<dbReference type="Gene3D" id="3.40.50.620">
    <property type="entry name" value="HUPs"/>
    <property type="match status" value="1"/>
</dbReference>
<comment type="caution">
    <text evidence="11">The sequence shown here is derived from an EMBL/GenBank/DDBJ whole genome shotgun (WGS) entry which is preliminary data.</text>
</comment>
<comment type="catalytic activity">
    <reaction evidence="8 9">
        <text>(R)-4'-phosphopantetheine + ATP + H(+) = 3'-dephospho-CoA + diphosphate</text>
        <dbReference type="Rhea" id="RHEA:19801"/>
        <dbReference type="ChEBI" id="CHEBI:15378"/>
        <dbReference type="ChEBI" id="CHEBI:30616"/>
        <dbReference type="ChEBI" id="CHEBI:33019"/>
        <dbReference type="ChEBI" id="CHEBI:57328"/>
        <dbReference type="ChEBI" id="CHEBI:61723"/>
        <dbReference type="EC" id="2.7.7.3"/>
    </reaction>
</comment>
<sequence>MNEEKIALFPGSFDPITIAHVDILARALPLFSKVYIGIGLNSNKQALLSQELREEMIRAVYAGEEKVEVVSYEGLTVEFCSRIGASYILRGIRSSSDFEYEKAISQMNHAMRPEIESVFILSNPGYSAISSSIVRDVMRYGGDVNQFIPEQALAILKAQ</sequence>
<feature type="binding site" evidence="9">
    <location>
        <position position="101"/>
    </location>
    <ligand>
        <name>ATP</name>
        <dbReference type="ChEBI" id="CHEBI:30616"/>
    </ligand>
</feature>
<evidence type="ECO:0000256" key="6">
    <source>
        <dbReference type="ARBA" id="ARBA00022842"/>
    </source>
</evidence>
<dbReference type="InterPro" id="IPR004821">
    <property type="entry name" value="Cyt_trans-like"/>
</dbReference>
<comment type="similarity">
    <text evidence="9">Belongs to the bacterial CoaD family.</text>
</comment>
<dbReference type="EC" id="2.7.7.3" evidence="9"/>
<dbReference type="PRINTS" id="PR01020">
    <property type="entry name" value="LPSBIOSNTHSS"/>
</dbReference>
<evidence type="ECO:0000256" key="1">
    <source>
        <dbReference type="ARBA" id="ARBA00022490"/>
    </source>
</evidence>
<comment type="pathway">
    <text evidence="9">Cofactor biosynthesis; coenzyme A biosynthesis; CoA from (R)-pantothenate: step 4/5.</text>
</comment>
<comment type="subunit">
    <text evidence="9">Homohexamer.</text>
</comment>
<dbReference type="OrthoDB" id="9806661at2"/>
<evidence type="ECO:0000256" key="5">
    <source>
        <dbReference type="ARBA" id="ARBA00022840"/>
    </source>
</evidence>
<proteinExistence type="inferred from homology"/>
<dbReference type="GO" id="GO:0005737">
    <property type="term" value="C:cytoplasm"/>
    <property type="evidence" value="ECO:0007669"/>
    <property type="project" value="UniProtKB-SubCell"/>
</dbReference>
<feature type="binding site" evidence="9">
    <location>
        <begin position="91"/>
        <end position="93"/>
    </location>
    <ligand>
        <name>ATP</name>
        <dbReference type="ChEBI" id="CHEBI:30616"/>
    </ligand>
</feature>
<feature type="binding site" evidence="9">
    <location>
        <position position="90"/>
    </location>
    <ligand>
        <name>substrate</name>
    </ligand>
</feature>
<feature type="binding site" evidence="9">
    <location>
        <position position="20"/>
    </location>
    <ligand>
        <name>ATP</name>
        <dbReference type="ChEBI" id="CHEBI:30616"/>
    </ligand>
</feature>
<dbReference type="Proteomes" id="UP000295807">
    <property type="component" value="Unassembled WGS sequence"/>
</dbReference>
<dbReference type="InterPro" id="IPR001980">
    <property type="entry name" value="PPAT"/>
</dbReference>
<feature type="binding site" evidence="9">
    <location>
        <begin position="12"/>
        <end position="13"/>
    </location>
    <ligand>
        <name>ATP</name>
        <dbReference type="ChEBI" id="CHEBI:30616"/>
    </ligand>
</feature>
<keyword evidence="7 9" id="KW-0173">Coenzyme A biosynthesis</keyword>
<evidence type="ECO:0000256" key="7">
    <source>
        <dbReference type="ARBA" id="ARBA00022993"/>
    </source>
</evidence>
<keyword evidence="12" id="KW-1185">Reference proteome</keyword>
<gene>
    <name evidence="9" type="primary">coaD</name>
    <name evidence="11" type="ORF">EDD80_10472</name>
</gene>
<organism evidence="11 12">
    <name type="scientific">Anseongella ginsenosidimutans</name>
    <dbReference type="NCBI Taxonomy" id="496056"/>
    <lineage>
        <taxon>Bacteria</taxon>
        <taxon>Pseudomonadati</taxon>
        <taxon>Bacteroidota</taxon>
        <taxon>Sphingobacteriia</taxon>
        <taxon>Sphingobacteriales</taxon>
        <taxon>Sphingobacteriaceae</taxon>
        <taxon>Anseongella</taxon>
    </lineage>
</organism>
<protein>
    <recommendedName>
        <fullName evidence="9">Phosphopantetheine adenylyltransferase</fullName>
        <ecNumber evidence="9">2.7.7.3</ecNumber>
    </recommendedName>
    <alternativeName>
        <fullName evidence="9">Dephospho-CoA pyrophosphorylase</fullName>
    </alternativeName>
    <alternativeName>
        <fullName evidence="9">Pantetheine-phosphate adenylyltransferase</fullName>
        <shortName evidence="9">PPAT</shortName>
    </alternativeName>
</protein>
<feature type="binding site" evidence="9">
    <location>
        <begin position="126"/>
        <end position="132"/>
    </location>
    <ligand>
        <name>ATP</name>
        <dbReference type="ChEBI" id="CHEBI:30616"/>
    </ligand>
</feature>
<feature type="binding site" evidence="9">
    <location>
        <position position="76"/>
    </location>
    <ligand>
        <name>substrate</name>
    </ligand>
</feature>
<keyword evidence="2 9" id="KW-0808">Transferase</keyword>
<dbReference type="GO" id="GO:0004595">
    <property type="term" value="F:pantetheine-phosphate adenylyltransferase activity"/>
    <property type="evidence" value="ECO:0007669"/>
    <property type="project" value="UniProtKB-UniRule"/>
</dbReference>
<evidence type="ECO:0000259" key="10">
    <source>
        <dbReference type="Pfam" id="PF01467"/>
    </source>
</evidence>